<name>A9AV81_HERA2</name>
<dbReference type="EMBL" id="CP000875">
    <property type="protein sequence ID" value="ABX03159.1"/>
    <property type="molecule type" value="Genomic_DNA"/>
</dbReference>
<dbReference type="InParanoid" id="A9AV81"/>
<accession>A9AV81</accession>
<dbReference type="Proteomes" id="UP000000787">
    <property type="component" value="Chromosome"/>
</dbReference>
<feature type="transmembrane region" description="Helical" evidence="1">
    <location>
        <begin position="84"/>
        <end position="103"/>
    </location>
</feature>
<sequence>MQEPNYHVPNNQPRSTFGIKLLCFFNLASVGLFGYAIIVMLNCSRSECNVFSFMGLFIPSLLSSMILLLIGIYRFNQTPKRLRWITLGLPLLPMLGIYIAPFLG</sequence>
<keyword evidence="1" id="KW-0472">Membrane</keyword>
<keyword evidence="1" id="KW-0812">Transmembrane</keyword>
<dbReference type="KEGG" id="hau:Haur_0510"/>
<protein>
    <submittedName>
        <fullName evidence="2">Uncharacterized protein</fullName>
    </submittedName>
</protein>
<proteinExistence type="predicted"/>
<dbReference type="HOGENOM" id="CLU_2246248_0_0_0"/>
<reference evidence="2 3" key="1">
    <citation type="journal article" date="2011" name="Stand. Genomic Sci.">
        <title>Complete genome sequence of the filamentous gliding predatory bacterium Herpetosiphon aurantiacus type strain (114-95(T)).</title>
        <authorList>
            <person name="Kiss H."/>
            <person name="Nett M."/>
            <person name="Domin N."/>
            <person name="Martin K."/>
            <person name="Maresca J.A."/>
            <person name="Copeland A."/>
            <person name="Lapidus A."/>
            <person name="Lucas S."/>
            <person name="Berry K.W."/>
            <person name="Glavina Del Rio T."/>
            <person name="Dalin E."/>
            <person name="Tice H."/>
            <person name="Pitluck S."/>
            <person name="Richardson P."/>
            <person name="Bruce D."/>
            <person name="Goodwin L."/>
            <person name="Han C."/>
            <person name="Detter J.C."/>
            <person name="Schmutz J."/>
            <person name="Brettin T."/>
            <person name="Land M."/>
            <person name="Hauser L."/>
            <person name="Kyrpides N.C."/>
            <person name="Ivanova N."/>
            <person name="Goker M."/>
            <person name="Woyke T."/>
            <person name="Klenk H.P."/>
            <person name="Bryant D.A."/>
        </authorList>
    </citation>
    <scope>NUCLEOTIDE SEQUENCE [LARGE SCALE GENOMIC DNA]</scope>
    <source>
        <strain evidence="3">ATCC 23779 / DSM 785 / 114-95</strain>
    </source>
</reference>
<dbReference type="STRING" id="316274.Haur_0510"/>
<keyword evidence="1" id="KW-1133">Transmembrane helix</keyword>
<keyword evidence="3" id="KW-1185">Reference proteome</keyword>
<feature type="transmembrane region" description="Helical" evidence="1">
    <location>
        <begin position="21"/>
        <end position="41"/>
    </location>
</feature>
<dbReference type="AlphaFoldDB" id="A9AV81"/>
<dbReference type="BioCyc" id="HAUR316274:GHYA-515-MONOMER"/>
<evidence type="ECO:0000313" key="2">
    <source>
        <dbReference type="EMBL" id="ABX03159.1"/>
    </source>
</evidence>
<gene>
    <name evidence="2" type="ordered locus">Haur_0510</name>
</gene>
<feature type="transmembrane region" description="Helical" evidence="1">
    <location>
        <begin position="53"/>
        <end position="72"/>
    </location>
</feature>
<organism evidence="2 3">
    <name type="scientific">Herpetosiphon aurantiacus (strain ATCC 23779 / DSM 785 / 114-95)</name>
    <dbReference type="NCBI Taxonomy" id="316274"/>
    <lineage>
        <taxon>Bacteria</taxon>
        <taxon>Bacillati</taxon>
        <taxon>Chloroflexota</taxon>
        <taxon>Chloroflexia</taxon>
        <taxon>Herpetosiphonales</taxon>
        <taxon>Herpetosiphonaceae</taxon>
        <taxon>Herpetosiphon</taxon>
    </lineage>
</organism>
<evidence type="ECO:0000256" key="1">
    <source>
        <dbReference type="SAM" id="Phobius"/>
    </source>
</evidence>
<evidence type="ECO:0000313" key="3">
    <source>
        <dbReference type="Proteomes" id="UP000000787"/>
    </source>
</evidence>